<evidence type="ECO:0000256" key="1">
    <source>
        <dbReference type="SAM" id="MobiDB-lite"/>
    </source>
</evidence>
<evidence type="ECO:0000313" key="5">
    <source>
        <dbReference type="EMBL" id="KAK5853428.1"/>
    </source>
</evidence>
<dbReference type="AlphaFoldDB" id="A0AAN7WY27"/>
<evidence type="ECO:0000259" key="4">
    <source>
        <dbReference type="Pfam" id="PF21789"/>
    </source>
</evidence>
<dbReference type="PANTHER" id="PTHR47577">
    <property type="entry name" value="THAP DOMAIN-CONTAINING PROTEIN 6"/>
    <property type="match status" value="1"/>
</dbReference>
<gene>
    <name evidence="5" type="ORF">PBY51_007211</name>
</gene>
<dbReference type="InterPro" id="IPR048367">
    <property type="entry name" value="TNP-like_RNaseH_C"/>
</dbReference>
<evidence type="ECO:0000313" key="6">
    <source>
        <dbReference type="Proteomes" id="UP001346869"/>
    </source>
</evidence>
<reference evidence="5 6" key="2">
    <citation type="journal article" date="2023" name="Mol. Biol. Evol.">
        <title>Genomics of Secondarily Temperate Adaptation in the Only Non-Antarctic Icefish.</title>
        <authorList>
            <person name="Rivera-Colon A.G."/>
            <person name="Rayamajhi N."/>
            <person name="Minhas B.F."/>
            <person name="Madrigal G."/>
            <person name="Bilyk K.T."/>
            <person name="Yoon V."/>
            <person name="Hune M."/>
            <person name="Gregory S."/>
            <person name="Cheng C.H.C."/>
            <person name="Catchen J.M."/>
        </authorList>
    </citation>
    <scope>NUCLEOTIDE SEQUENCE [LARGE SCALE GENOMIC DNA]</scope>
    <source>
        <strain evidence="5">JMC-PN-2008</strain>
    </source>
</reference>
<evidence type="ECO:0000259" key="3">
    <source>
        <dbReference type="Pfam" id="PF21788"/>
    </source>
</evidence>
<name>A0AAN7WY27_ELEMC</name>
<dbReference type="EMBL" id="JAUZQC010000020">
    <property type="protein sequence ID" value="KAK5853428.1"/>
    <property type="molecule type" value="Genomic_DNA"/>
</dbReference>
<organism evidence="5 6">
    <name type="scientific">Eleginops maclovinus</name>
    <name type="common">Patagonian blennie</name>
    <name type="synonym">Eleginus maclovinus</name>
    <dbReference type="NCBI Taxonomy" id="56733"/>
    <lineage>
        <taxon>Eukaryota</taxon>
        <taxon>Metazoa</taxon>
        <taxon>Chordata</taxon>
        <taxon>Craniata</taxon>
        <taxon>Vertebrata</taxon>
        <taxon>Euteleostomi</taxon>
        <taxon>Actinopterygii</taxon>
        <taxon>Neopterygii</taxon>
        <taxon>Teleostei</taxon>
        <taxon>Neoteleostei</taxon>
        <taxon>Acanthomorphata</taxon>
        <taxon>Eupercaria</taxon>
        <taxon>Perciformes</taxon>
        <taxon>Notothenioidei</taxon>
        <taxon>Eleginopidae</taxon>
        <taxon>Eleginops</taxon>
    </lineage>
</organism>
<protein>
    <recommendedName>
        <fullName evidence="7">Transposable element P transposase</fullName>
    </recommendedName>
</protein>
<accession>A0AAN7WY27</accession>
<evidence type="ECO:0000259" key="2">
    <source>
        <dbReference type="Pfam" id="PF21787"/>
    </source>
</evidence>
<dbReference type="PANTHER" id="PTHR47577:SF2">
    <property type="entry name" value="THAP DOMAIN CONTAINING 9"/>
    <property type="match status" value="1"/>
</dbReference>
<evidence type="ECO:0008006" key="7">
    <source>
        <dbReference type="Google" id="ProtNLM"/>
    </source>
</evidence>
<dbReference type="Pfam" id="PF21789">
    <property type="entry name" value="TNP-like_RNaseH_C"/>
    <property type="match status" value="1"/>
</dbReference>
<dbReference type="InterPro" id="IPR048365">
    <property type="entry name" value="TNP-like_RNaseH_N"/>
</dbReference>
<feature type="domain" description="Transposable element P transposase-like RNase H" evidence="2">
    <location>
        <begin position="85"/>
        <end position="183"/>
    </location>
</feature>
<feature type="domain" description="Transposable element P transposase-like RNase H C-terminal" evidence="4">
    <location>
        <begin position="393"/>
        <end position="425"/>
    </location>
</feature>
<proteinExistence type="predicted"/>
<feature type="domain" description="Transposable element P transposase-like GTP-binding insertion" evidence="3">
    <location>
        <begin position="214"/>
        <end position="324"/>
    </location>
</feature>
<reference evidence="5 6" key="1">
    <citation type="journal article" date="2023" name="Genes (Basel)">
        <title>Chromosome-Level Genome Assembly and Circadian Gene Repertoire of the Patagonia Blennie Eleginops maclovinus-The Closest Ancestral Proxy of Antarctic Cryonotothenioids.</title>
        <authorList>
            <person name="Cheng C.C."/>
            <person name="Rivera-Colon A.G."/>
            <person name="Minhas B.F."/>
            <person name="Wilson L."/>
            <person name="Rayamajhi N."/>
            <person name="Vargas-Chacoff L."/>
            <person name="Catchen J.M."/>
        </authorList>
    </citation>
    <scope>NUCLEOTIDE SEQUENCE [LARGE SCALE GENOMIC DNA]</scope>
    <source>
        <strain evidence="5">JMC-PN-2008</strain>
    </source>
</reference>
<dbReference type="Proteomes" id="UP001346869">
    <property type="component" value="Unassembled WGS sequence"/>
</dbReference>
<feature type="region of interest" description="Disordered" evidence="1">
    <location>
        <begin position="462"/>
        <end position="493"/>
    </location>
</feature>
<comment type="caution">
    <text evidence="5">The sequence shown here is derived from an EMBL/GenBank/DDBJ whole genome shotgun (WGS) entry which is preliminary data.</text>
</comment>
<keyword evidence="6" id="KW-1185">Reference proteome</keyword>
<sequence length="517" mass="57466">MMQGGYVVCELHFEERFLRKSNGRKALTQEAIPTLVNCGNPPLLASPPLKRQRINRARLPPWDSRPDETEGLFYDICREAMHTNFDEMAIKRQFDYNRKTDTIYGVSANGNAAKQAMVLMTRGILGKWKQPIGYFFSSSSMLSEEIADTIRGAIHHLQAIGLTVQAIVCDQATTNVRALHLLGATLDPQGGGDDSHCVEAEGLKIPIIFDVPQLIKSIRNNFHKHGLKTEGINVLWRHIANFYEIDRQHTIRMAPKLTHKHIHLPAFSKMRVSLATQIFSHSVSAGISAMVTLNRLPPEAKGTADFIDKVNRLFDVLNSRSVRDSNPWRRPLGAGNQEKETFLASSMGWIAGWQFRSKRKPPCQNGLITTIRSILYIAKQCTTAAGLKYLCTSKLNQDCIENLFSLIRGKGGHKYNPSAMEFTAALRGLSVSHIMTSLSNTSNCEEDAGFPLLANLQLAAPPSRTNEDMESEMLPQPTTPSPGDHNPATLTLQPKTLPTEGTTEEMVAQDIVEDQVI</sequence>
<dbReference type="Pfam" id="PF21788">
    <property type="entry name" value="TNP-like_GBD"/>
    <property type="match status" value="1"/>
</dbReference>
<dbReference type="InterPro" id="IPR048366">
    <property type="entry name" value="TNP-like_GBD"/>
</dbReference>
<dbReference type="Pfam" id="PF21787">
    <property type="entry name" value="TNP-like_RNaseH_N"/>
    <property type="match status" value="1"/>
</dbReference>